<gene>
    <name evidence="2" type="ORF">KPS_000287</name>
</gene>
<evidence type="ECO:0000259" key="1">
    <source>
        <dbReference type="PROSITE" id="PS51459"/>
    </source>
</evidence>
<dbReference type="EMBL" id="CP133659">
    <property type="protein sequence ID" value="WMW65776.1"/>
    <property type="molecule type" value="Genomic_DNA"/>
</dbReference>
<protein>
    <submittedName>
        <fullName evidence="2">Fic family protein</fullName>
    </submittedName>
</protein>
<sequence>MEPFIPERLPLQQIAWEPLIPLMGKVNRTLARYDGLLQGIPNPSILLSPLITQEAVLSSKIEGTRATPGDVLQFDAGEAPVEVERRRDIDEILNYRKALLHAETVVAERGFSLSLLRELHAILLDSVRGEDKKPGLVRTTQNWIGPPGSTMEQALFVPPQPLLLPEFLENWVDFYRSEQPDFFVQLAVIHAQFEILHPFNDGNGRLGRMLVPLFLFERGVLSRPAFYLSAYFEKHREAYATGLRQLGTEPGAWNRWIDFFLQAVHEQARADTEKVLAIMKLYERLKEELPALTHSQYAMPLLDRIFRQPILQARHLAGDPAMPSRPMITNLLAKLKQAGILISLRPGSGRRGEVLAFAELLTLCEA</sequence>
<organism evidence="2 3">
    <name type="scientific">Nitratidesulfovibrio liaohensis</name>
    <dbReference type="NCBI Taxonomy" id="2604158"/>
    <lineage>
        <taxon>Bacteria</taxon>
        <taxon>Pseudomonadati</taxon>
        <taxon>Thermodesulfobacteriota</taxon>
        <taxon>Desulfovibrionia</taxon>
        <taxon>Desulfovibrionales</taxon>
        <taxon>Desulfovibrionaceae</taxon>
        <taxon>Nitratidesulfovibrio</taxon>
    </lineage>
</organism>
<dbReference type="Proteomes" id="UP001180616">
    <property type="component" value="Chromosome"/>
</dbReference>
<evidence type="ECO:0000313" key="3">
    <source>
        <dbReference type="Proteomes" id="UP001180616"/>
    </source>
</evidence>
<dbReference type="Pfam" id="PF13784">
    <property type="entry name" value="Fic_N"/>
    <property type="match status" value="1"/>
</dbReference>
<keyword evidence="3" id="KW-1185">Reference proteome</keyword>
<dbReference type="InterPro" id="IPR036597">
    <property type="entry name" value="Fido-like_dom_sf"/>
</dbReference>
<dbReference type="InterPro" id="IPR026287">
    <property type="entry name" value="SoFic-like"/>
</dbReference>
<dbReference type="PANTHER" id="PTHR13504:SF38">
    <property type="entry name" value="FIDO DOMAIN-CONTAINING PROTEIN"/>
    <property type="match status" value="1"/>
</dbReference>
<dbReference type="PROSITE" id="PS51459">
    <property type="entry name" value="FIDO"/>
    <property type="match status" value="1"/>
</dbReference>
<dbReference type="PANTHER" id="PTHR13504">
    <property type="entry name" value="FIDO DOMAIN-CONTAINING PROTEIN DDB_G0283145"/>
    <property type="match status" value="1"/>
</dbReference>
<accession>A0ABY9R387</accession>
<dbReference type="InterPro" id="IPR003812">
    <property type="entry name" value="Fido"/>
</dbReference>
<dbReference type="Gene3D" id="1.10.3290.10">
    <property type="entry name" value="Fido-like domain"/>
    <property type="match status" value="1"/>
</dbReference>
<proteinExistence type="predicted"/>
<dbReference type="Pfam" id="PF02661">
    <property type="entry name" value="Fic"/>
    <property type="match status" value="1"/>
</dbReference>
<dbReference type="PIRSF" id="PIRSF038925">
    <property type="entry name" value="AMP-prot_trans"/>
    <property type="match status" value="1"/>
</dbReference>
<dbReference type="SUPFAM" id="SSF140931">
    <property type="entry name" value="Fic-like"/>
    <property type="match status" value="1"/>
</dbReference>
<dbReference type="RefSeq" id="WP_309541731.1">
    <property type="nucleotide sequence ID" value="NZ_CP133659.1"/>
</dbReference>
<dbReference type="InterPro" id="IPR040198">
    <property type="entry name" value="Fido_containing"/>
</dbReference>
<name>A0ABY9R387_9BACT</name>
<feature type="domain" description="Fido" evidence="1">
    <location>
        <begin position="111"/>
        <end position="262"/>
    </location>
</feature>
<reference evidence="2" key="1">
    <citation type="submission" date="2023-09" db="EMBL/GenBank/DDBJ databases">
        <authorList>
            <consortium name="CW5 consortium"/>
            <person name="Lu C.-W."/>
        </authorList>
    </citation>
    <scope>NUCLEOTIDE SEQUENCE</scope>
    <source>
        <strain evidence="2">KPS</strain>
    </source>
</reference>
<evidence type="ECO:0000313" key="2">
    <source>
        <dbReference type="EMBL" id="WMW65776.1"/>
    </source>
</evidence>
<dbReference type="InterPro" id="IPR025758">
    <property type="entry name" value="Fic/DOC_N"/>
</dbReference>